<evidence type="ECO:0000256" key="8">
    <source>
        <dbReference type="HAMAP-Rule" id="MF_00972"/>
    </source>
</evidence>
<evidence type="ECO:0000313" key="10">
    <source>
        <dbReference type="EMBL" id="KKZ12562.1"/>
    </source>
</evidence>
<dbReference type="Proteomes" id="UP000035037">
    <property type="component" value="Unassembled WGS sequence"/>
</dbReference>
<dbReference type="STRING" id="431041.FLM9_525"/>
<feature type="binding site" evidence="8">
    <location>
        <position position="61"/>
    </location>
    <ligand>
        <name>Zn(2+)</name>
        <dbReference type="ChEBI" id="CHEBI:29105"/>
        <note>catalytic</note>
    </ligand>
</feature>
<comment type="function">
    <text evidence="8">Catalyzes the deamination of adenosine to inosine at the wobble position 34 of tRNA(Arg2).</text>
</comment>
<evidence type="ECO:0000256" key="2">
    <source>
        <dbReference type="ARBA" id="ARBA00011738"/>
    </source>
</evidence>
<feature type="active site" description="Proton donor" evidence="8">
    <location>
        <position position="63"/>
    </location>
</feature>
<comment type="subunit">
    <text evidence="2 8">Homodimer.</text>
</comment>
<feature type="binding site" evidence="8">
    <location>
        <position position="91"/>
    </location>
    <ligand>
        <name>Zn(2+)</name>
        <dbReference type="ChEBI" id="CHEBI:29105"/>
        <note>catalytic</note>
    </ligand>
</feature>
<keyword evidence="5 8" id="KW-0378">Hydrolase</keyword>
<dbReference type="CDD" id="cd01285">
    <property type="entry name" value="nucleoside_deaminase"/>
    <property type="match status" value="1"/>
</dbReference>
<dbReference type="PANTHER" id="PTHR11079:SF202">
    <property type="entry name" value="TRNA-SPECIFIC ADENOSINE DEAMINASE"/>
    <property type="match status" value="1"/>
</dbReference>
<keyword evidence="3 8" id="KW-0819">tRNA processing</keyword>
<evidence type="ECO:0000256" key="4">
    <source>
        <dbReference type="ARBA" id="ARBA00022723"/>
    </source>
</evidence>
<sequence length="178" mass="19199">MMESGWDHDLATMWMGRLLRQAAMVGRAGEVPVAAVILDGRGRSIGWGTNCRERDADPLGHGELVALRQAAALRGDWRFHDCTLLVTLEPCIMCAAALIQARMGCVIFGAADEKRGGLGGALDLSKSPAAHHHMAWRGGVLARECGVLLQDWFRQRRQGVYAAGQSAAPRSPLRCSAP</sequence>
<dbReference type="GO" id="GO:0052717">
    <property type="term" value="F:tRNA-specific adenosine-34 deaminase activity"/>
    <property type="evidence" value="ECO:0007669"/>
    <property type="project" value="UniProtKB-UniRule"/>
</dbReference>
<dbReference type="GO" id="GO:0008270">
    <property type="term" value="F:zinc ion binding"/>
    <property type="evidence" value="ECO:0007669"/>
    <property type="project" value="UniProtKB-UniRule"/>
</dbReference>
<evidence type="ECO:0000259" key="9">
    <source>
        <dbReference type="PROSITE" id="PS51747"/>
    </source>
</evidence>
<proteinExistence type="inferred from homology"/>
<dbReference type="Gene3D" id="3.40.140.10">
    <property type="entry name" value="Cytidine Deaminase, domain 2"/>
    <property type="match status" value="1"/>
</dbReference>
<evidence type="ECO:0000256" key="5">
    <source>
        <dbReference type="ARBA" id="ARBA00022801"/>
    </source>
</evidence>
<dbReference type="InterPro" id="IPR016192">
    <property type="entry name" value="APOBEC/CMP_deaminase_Zn-bd"/>
</dbReference>
<dbReference type="PROSITE" id="PS51747">
    <property type="entry name" value="CYT_DCMP_DEAMINASES_2"/>
    <property type="match status" value="1"/>
</dbReference>
<keyword evidence="6 8" id="KW-0862">Zinc</keyword>
<reference evidence="10 11" key="1">
    <citation type="submission" date="2015-02" db="EMBL/GenBank/DDBJ databases">
        <authorList>
            <person name="Slaby B."/>
            <person name="Hentschel U."/>
        </authorList>
    </citation>
    <scope>NUCLEOTIDE SEQUENCE [LARGE SCALE GENOMIC DNA]</scope>
    <source>
        <strain evidence="10">15L</strain>
    </source>
</reference>
<organism evidence="10 11">
    <name type="scientific">Candidatus Synechococcus spongiarum 15L</name>
    <dbReference type="NCBI Taxonomy" id="1608419"/>
    <lineage>
        <taxon>Bacteria</taxon>
        <taxon>Bacillati</taxon>
        <taxon>Cyanobacteriota</taxon>
        <taxon>Cyanophyceae</taxon>
        <taxon>Synechococcales</taxon>
        <taxon>Synechococcaceae</taxon>
        <taxon>Synechococcus</taxon>
    </lineage>
</organism>
<dbReference type="EC" id="3.5.4.33" evidence="8"/>
<evidence type="ECO:0000256" key="7">
    <source>
        <dbReference type="ARBA" id="ARBA00048045"/>
    </source>
</evidence>
<accession>A0A0G8AV91</accession>
<evidence type="ECO:0000256" key="3">
    <source>
        <dbReference type="ARBA" id="ARBA00022694"/>
    </source>
</evidence>
<feature type="binding site" evidence="8">
    <location>
        <position position="94"/>
    </location>
    <ligand>
        <name>Zn(2+)</name>
        <dbReference type="ChEBI" id="CHEBI:29105"/>
        <note>catalytic</note>
    </ligand>
</feature>
<comment type="similarity">
    <text evidence="1">Belongs to the cytidine and deoxycytidylate deaminase family. ADAT2 subfamily.</text>
</comment>
<gene>
    <name evidence="8" type="primary">tadA</name>
    <name evidence="10" type="ORF">TQ37_05315</name>
</gene>
<evidence type="ECO:0000256" key="1">
    <source>
        <dbReference type="ARBA" id="ARBA00010669"/>
    </source>
</evidence>
<dbReference type="InterPro" id="IPR028883">
    <property type="entry name" value="tRNA_aden_deaminase"/>
</dbReference>
<comment type="catalytic activity">
    <reaction evidence="7 8">
        <text>adenosine(34) in tRNA + H2O + H(+) = inosine(34) in tRNA + NH4(+)</text>
        <dbReference type="Rhea" id="RHEA:43168"/>
        <dbReference type="Rhea" id="RHEA-COMP:10373"/>
        <dbReference type="Rhea" id="RHEA-COMP:10374"/>
        <dbReference type="ChEBI" id="CHEBI:15377"/>
        <dbReference type="ChEBI" id="CHEBI:15378"/>
        <dbReference type="ChEBI" id="CHEBI:28938"/>
        <dbReference type="ChEBI" id="CHEBI:74411"/>
        <dbReference type="ChEBI" id="CHEBI:82852"/>
        <dbReference type="EC" id="3.5.4.33"/>
    </reaction>
</comment>
<dbReference type="EMBL" id="JYFQ01000106">
    <property type="protein sequence ID" value="KKZ12562.1"/>
    <property type="molecule type" value="Genomic_DNA"/>
</dbReference>
<reference evidence="10 11" key="2">
    <citation type="submission" date="2015-05" db="EMBL/GenBank/DDBJ databases">
        <title>Lifestyle Evolution in Cyanobacterial Symbionts of Sponges.</title>
        <authorList>
            <person name="Burgsdorf I."/>
            <person name="Slaby B.M."/>
            <person name="Handley K.M."/>
            <person name="Haber M."/>
            <person name="Blom J."/>
            <person name="Marshall C.W."/>
            <person name="Gilbert J.A."/>
            <person name="Hentschel U."/>
            <person name="Steindler L."/>
        </authorList>
    </citation>
    <scope>NUCLEOTIDE SEQUENCE [LARGE SCALE GENOMIC DNA]</scope>
    <source>
        <strain evidence="10">15L</strain>
    </source>
</reference>
<dbReference type="HAMAP" id="MF_00972">
    <property type="entry name" value="tRNA_aden_deaminase"/>
    <property type="match status" value="1"/>
</dbReference>
<dbReference type="PROSITE" id="PS00903">
    <property type="entry name" value="CYT_DCMP_DEAMINASES_1"/>
    <property type="match status" value="1"/>
</dbReference>
<dbReference type="SUPFAM" id="SSF53927">
    <property type="entry name" value="Cytidine deaminase-like"/>
    <property type="match status" value="1"/>
</dbReference>
<dbReference type="GO" id="GO:0002100">
    <property type="term" value="P:tRNA wobble adenosine to inosine editing"/>
    <property type="evidence" value="ECO:0007669"/>
    <property type="project" value="UniProtKB-UniRule"/>
</dbReference>
<protein>
    <recommendedName>
        <fullName evidence="8">tRNA-specific adenosine deaminase</fullName>
        <ecNumber evidence="8">3.5.4.33</ecNumber>
    </recommendedName>
</protein>
<keyword evidence="4 8" id="KW-0479">Metal-binding</keyword>
<dbReference type="InterPro" id="IPR002125">
    <property type="entry name" value="CMP_dCMP_dom"/>
</dbReference>
<feature type="domain" description="CMP/dCMP-type deaminase" evidence="9">
    <location>
        <begin position="9"/>
        <end position="121"/>
    </location>
</feature>
<dbReference type="InterPro" id="IPR016193">
    <property type="entry name" value="Cytidine_deaminase-like"/>
</dbReference>
<comment type="cofactor">
    <cofactor evidence="8">
        <name>Zn(2+)</name>
        <dbReference type="ChEBI" id="CHEBI:29105"/>
    </cofactor>
    <text evidence="8">Binds 1 zinc ion per subunit.</text>
</comment>
<dbReference type="PANTHER" id="PTHR11079">
    <property type="entry name" value="CYTOSINE DEAMINASE FAMILY MEMBER"/>
    <property type="match status" value="1"/>
</dbReference>
<comment type="caution">
    <text evidence="10">The sequence shown here is derived from an EMBL/GenBank/DDBJ whole genome shotgun (WGS) entry which is preliminary data.</text>
</comment>
<dbReference type="Pfam" id="PF00383">
    <property type="entry name" value="dCMP_cyt_deam_1"/>
    <property type="match status" value="1"/>
</dbReference>
<evidence type="ECO:0000256" key="6">
    <source>
        <dbReference type="ARBA" id="ARBA00022833"/>
    </source>
</evidence>
<evidence type="ECO:0000313" key="11">
    <source>
        <dbReference type="Proteomes" id="UP000035037"/>
    </source>
</evidence>
<name>A0A0G8AV91_9SYNE</name>
<dbReference type="AlphaFoldDB" id="A0A0G8AV91"/>